<dbReference type="EMBL" id="JAODUP010000141">
    <property type="protein sequence ID" value="KAK2160038.1"/>
    <property type="molecule type" value="Genomic_DNA"/>
</dbReference>
<evidence type="ECO:0000256" key="1">
    <source>
        <dbReference type="SAM" id="MobiDB-lite"/>
    </source>
</evidence>
<evidence type="ECO:0000313" key="2">
    <source>
        <dbReference type="EMBL" id="KAK2160038.1"/>
    </source>
</evidence>
<feature type="compositionally biased region" description="Polar residues" evidence="1">
    <location>
        <begin position="85"/>
        <end position="102"/>
    </location>
</feature>
<sequence length="163" mass="18621">MILILSQNFLRCDLCDEMTKCALSCNANIKILPIIIRQPFEMPSYLKYYTCINYTRHILVPDFWNRIMHFFSQRKSPEELEQAGSDVSNSPVSAALDSSTPAASPAVDDVTDSRTVECGSPAAYGSAPTRTIKETFPFKRKKHNIGNIFSKLKRRFRHKTKRK</sequence>
<comment type="caution">
    <text evidence="2">The sequence shown here is derived from an EMBL/GenBank/DDBJ whole genome shotgun (WGS) entry which is preliminary data.</text>
</comment>
<dbReference type="InterPro" id="IPR035897">
    <property type="entry name" value="Toll_tir_struct_dom_sf"/>
</dbReference>
<organism evidence="2 3">
    <name type="scientific">Paralvinella palmiformis</name>
    <dbReference type="NCBI Taxonomy" id="53620"/>
    <lineage>
        <taxon>Eukaryota</taxon>
        <taxon>Metazoa</taxon>
        <taxon>Spiralia</taxon>
        <taxon>Lophotrochozoa</taxon>
        <taxon>Annelida</taxon>
        <taxon>Polychaeta</taxon>
        <taxon>Sedentaria</taxon>
        <taxon>Canalipalpata</taxon>
        <taxon>Terebellida</taxon>
        <taxon>Terebelliformia</taxon>
        <taxon>Alvinellidae</taxon>
        <taxon>Paralvinella</taxon>
    </lineage>
</organism>
<evidence type="ECO:0000313" key="3">
    <source>
        <dbReference type="Proteomes" id="UP001208570"/>
    </source>
</evidence>
<name>A0AAD9JVD2_9ANNE</name>
<dbReference type="Proteomes" id="UP001208570">
    <property type="component" value="Unassembled WGS sequence"/>
</dbReference>
<gene>
    <name evidence="2" type="ORF">LSH36_141g02024</name>
</gene>
<reference evidence="2" key="1">
    <citation type="journal article" date="2023" name="Mol. Biol. Evol.">
        <title>Third-Generation Sequencing Reveals the Adaptive Role of the Epigenome in Three Deep-Sea Polychaetes.</title>
        <authorList>
            <person name="Perez M."/>
            <person name="Aroh O."/>
            <person name="Sun Y."/>
            <person name="Lan Y."/>
            <person name="Juniper S.K."/>
            <person name="Young C.R."/>
            <person name="Angers B."/>
            <person name="Qian P.Y."/>
        </authorList>
    </citation>
    <scope>NUCLEOTIDE SEQUENCE</scope>
    <source>
        <strain evidence="2">P08H-3</strain>
    </source>
</reference>
<proteinExistence type="predicted"/>
<feature type="region of interest" description="Disordered" evidence="1">
    <location>
        <begin position="81"/>
        <end position="113"/>
    </location>
</feature>
<accession>A0AAD9JVD2</accession>
<keyword evidence="3" id="KW-1185">Reference proteome</keyword>
<dbReference type="AlphaFoldDB" id="A0AAD9JVD2"/>
<dbReference type="Gene3D" id="3.40.50.10140">
    <property type="entry name" value="Toll/interleukin-1 receptor homology (TIR) domain"/>
    <property type="match status" value="1"/>
</dbReference>
<protein>
    <submittedName>
        <fullName evidence="2">Uncharacterized protein</fullName>
    </submittedName>
</protein>